<evidence type="ECO:0000256" key="2">
    <source>
        <dbReference type="SAM" id="SignalP"/>
    </source>
</evidence>
<protein>
    <submittedName>
        <fullName evidence="4">Septum formation family protein</fullName>
    </submittedName>
</protein>
<evidence type="ECO:0000313" key="4">
    <source>
        <dbReference type="EMBL" id="MBF4163400.1"/>
    </source>
</evidence>
<evidence type="ECO:0000313" key="5">
    <source>
        <dbReference type="Proteomes" id="UP000656804"/>
    </source>
</evidence>
<name>A0A930Y7G7_9ACTN</name>
<dbReference type="InterPro" id="IPR026004">
    <property type="entry name" value="Septum_form"/>
</dbReference>
<dbReference type="EMBL" id="JADIVZ010000011">
    <property type="protein sequence ID" value="MBF4163400.1"/>
    <property type="molecule type" value="Genomic_DNA"/>
</dbReference>
<feature type="chain" id="PRO_5038976193" evidence="2">
    <location>
        <begin position="21"/>
        <end position="285"/>
    </location>
</feature>
<dbReference type="Proteomes" id="UP000656804">
    <property type="component" value="Unassembled WGS sequence"/>
</dbReference>
<comment type="caution">
    <text evidence="4">The sequence shown here is derived from an EMBL/GenBank/DDBJ whole genome shotgun (WGS) entry which is preliminary data.</text>
</comment>
<feature type="signal peptide" evidence="2">
    <location>
        <begin position="1"/>
        <end position="20"/>
    </location>
</feature>
<evidence type="ECO:0000259" key="3">
    <source>
        <dbReference type="Pfam" id="PF13845"/>
    </source>
</evidence>
<evidence type="ECO:0000256" key="1">
    <source>
        <dbReference type="SAM" id="MobiDB-lite"/>
    </source>
</evidence>
<keyword evidence="2" id="KW-0732">Signal</keyword>
<reference evidence="4" key="1">
    <citation type="submission" date="2020-11" db="EMBL/GenBank/DDBJ databases">
        <title>Nocardioides sp. CBS4Y-1, whole genome shotgun sequence.</title>
        <authorList>
            <person name="Tuo L."/>
        </authorList>
    </citation>
    <scope>NUCLEOTIDE SEQUENCE</scope>
    <source>
        <strain evidence="4">CBS4Y-1</strain>
    </source>
</reference>
<dbReference type="Pfam" id="PF13845">
    <property type="entry name" value="Septum_form"/>
    <property type="match status" value="1"/>
</dbReference>
<dbReference type="AlphaFoldDB" id="A0A930Y7G7"/>
<accession>A0A930Y7G7</accession>
<dbReference type="PROSITE" id="PS51257">
    <property type="entry name" value="PROKAR_LIPOPROTEIN"/>
    <property type="match status" value="1"/>
</dbReference>
<sequence>MSRLRTPLAVLAAGTALLLAGCSGEESPSPETAGSSAPTSSAASATPTKPAAAKSAPTPAKGACYRLSYDQALAPTATRKPTPCSTRDTTTFTFEVGQLSTNVGGHLLAVDSARVRNQPATTCPAALSRFVGGGTDALRLSVLRSVWFTPTVEQSDAGASWFRCDLVALAEQGELAPLVGRLRGVLATPEGRTRYGLCSPAEPGTTGYLRIPCSQKHSWRAIQVVDIAGDSYPGEDTVRAAGQSQCENAGRDAASDPLDFTWGYEWPTKEQWADGQDYGLCWAPD</sequence>
<dbReference type="RefSeq" id="WP_194504659.1">
    <property type="nucleotide sequence ID" value="NZ_JADIVZ010000011.1"/>
</dbReference>
<organism evidence="4 5">
    <name type="scientific">Nocardioides acrostichi</name>
    <dbReference type="NCBI Taxonomy" id="2784339"/>
    <lineage>
        <taxon>Bacteria</taxon>
        <taxon>Bacillati</taxon>
        <taxon>Actinomycetota</taxon>
        <taxon>Actinomycetes</taxon>
        <taxon>Propionibacteriales</taxon>
        <taxon>Nocardioidaceae</taxon>
        <taxon>Nocardioides</taxon>
    </lineage>
</organism>
<proteinExistence type="predicted"/>
<gene>
    <name evidence="4" type="ORF">ISG29_17040</name>
</gene>
<feature type="domain" description="Septum formation-related" evidence="3">
    <location>
        <begin position="112"/>
        <end position="277"/>
    </location>
</feature>
<feature type="region of interest" description="Disordered" evidence="1">
    <location>
        <begin position="22"/>
        <end position="59"/>
    </location>
</feature>
<keyword evidence="5" id="KW-1185">Reference proteome</keyword>